<proteinExistence type="predicted"/>
<accession>A0ABN8QFA3</accession>
<evidence type="ECO:0008006" key="3">
    <source>
        <dbReference type="Google" id="ProtNLM"/>
    </source>
</evidence>
<dbReference type="EMBL" id="CALNXK010000126">
    <property type="protein sequence ID" value="CAH3163309.1"/>
    <property type="molecule type" value="Genomic_DNA"/>
</dbReference>
<evidence type="ECO:0000313" key="2">
    <source>
        <dbReference type="Proteomes" id="UP001159405"/>
    </source>
</evidence>
<keyword evidence="2" id="KW-1185">Reference proteome</keyword>
<reference evidence="1 2" key="1">
    <citation type="submission" date="2022-05" db="EMBL/GenBank/DDBJ databases">
        <authorList>
            <consortium name="Genoscope - CEA"/>
            <person name="William W."/>
        </authorList>
    </citation>
    <scope>NUCLEOTIDE SEQUENCE [LARGE SCALE GENOMIC DNA]</scope>
</reference>
<protein>
    <recommendedName>
        <fullName evidence="3">Homing endonuclease LAGLIDADG domain-containing protein</fullName>
    </recommendedName>
</protein>
<name>A0ABN8QFA3_9CNID</name>
<sequence>MVKKSRNLIVFPVSNLQLYVRVSDLIGVDFRGGYLFRTTNQGAVTSNPFLGSEVANCLLTYLKPLGIHCGKTMHSYGVAPQSRYLIWVWPLRILPDMSAGNHWKLLNI</sequence>
<dbReference type="Proteomes" id="UP001159405">
    <property type="component" value="Unassembled WGS sequence"/>
</dbReference>
<evidence type="ECO:0000313" key="1">
    <source>
        <dbReference type="EMBL" id="CAH3163309.1"/>
    </source>
</evidence>
<feature type="non-terminal residue" evidence="1">
    <location>
        <position position="108"/>
    </location>
</feature>
<gene>
    <name evidence="1" type="ORF">PLOB_00005735</name>
</gene>
<organism evidence="1 2">
    <name type="scientific">Porites lobata</name>
    <dbReference type="NCBI Taxonomy" id="104759"/>
    <lineage>
        <taxon>Eukaryota</taxon>
        <taxon>Metazoa</taxon>
        <taxon>Cnidaria</taxon>
        <taxon>Anthozoa</taxon>
        <taxon>Hexacorallia</taxon>
        <taxon>Scleractinia</taxon>
        <taxon>Fungiina</taxon>
        <taxon>Poritidae</taxon>
        <taxon>Porites</taxon>
    </lineage>
</organism>
<comment type="caution">
    <text evidence="1">The sequence shown here is derived from an EMBL/GenBank/DDBJ whole genome shotgun (WGS) entry which is preliminary data.</text>
</comment>